<protein>
    <submittedName>
        <fullName evidence="1">Uncharacterized protein</fullName>
    </submittedName>
</protein>
<evidence type="ECO:0000313" key="1">
    <source>
        <dbReference type="EMBL" id="ERM93659.1"/>
    </source>
</evidence>
<reference evidence="2" key="1">
    <citation type="journal article" date="2013" name="Science">
        <title>The Amborella genome and the evolution of flowering plants.</title>
        <authorList>
            <consortium name="Amborella Genome Project"/>
        </authorList>
    </citation>
    <scope>NUCLEOTIDE SEQUENCE [LARGE SCALE GENOMIC DNA]</scope>
</reference>
<name>W1NE77_AMBTC</name>
<accession>W1NE77</accession>
<gene>
    <name evidence="1" type="ORF">AMTR_s00004p00161850</name>
</gene>
<keyword evidence="2" id="KW-1185">Reference proteome</keyword>
<dbReference type="Proteomes" id="UP000017836">
    <property type="component" value="Unassembled WGS sequence"/>
</dbReference>
<dbReference type="Gramene" id="ERM93659">
    <property type="protein sequence ID" value="ERM93659"/>
    <property type="gene ID" value="AMTR_s00004p00161850"/>
</dbReference>
<dbReference type="EMBL" id="KI397628">
    <property type="protein sequence ID" value="ERM93659.1"/>
    <property type="molecule type" value="Genomic_DNA"/>
</dbReference>
<dbReference type="HOGENOM" id="CLU_2213431_0_0_1"/>
<organism evidence="1 2">
    <name type="scientific">Amborella trichopoda</name>
    <dbReference type="NCBI Taxonomy" id="13333"/>
    <lineage>
        <taxon>Eukaryota</taxon>
        <taxon>Viridiplantae</taxon>
        <taxon>Streptophyta</taxon>
        <taxon>Embryophyta</taxon>
        <taxon>Tracheophyta</taxon>
        <taxon>Spermatophyta</taxon>
        <taxon>Magnoliopsida</taxon>
        <taxon>Amborellales</taxon>
        <taxon>Amborellaceae</taxon>
        <taxon>Amborella</taxon>
    </lineage>
</organism>
<proteinExistence type="predicted"/>
<evidence type="ECO:0000313" key="2">
    <source>
        <dbReference type="Proteomes" id="UP000017836"/>
    </source>
</evidence>
<dbReference type="AlphaFoldDB" id="W1NE77"/>
<sequence>MGWDGMGRLGLWSLEDSGSPLAIHRTAPHRTAVVVSPLNTPIVRCCWRLLRMLGGHVACRRPILYKAHHLDVYVTRSNKKQRIGSTINSFSFMGEVCALPIQLPNHA</sequence>